<dbReference type="Gramene" id="Ma11_t14850.1">
    <property type="protein sequence ID" value="Ma11_p14850.1"/>
    <property type="gene ID" value="Ma11_g14850"/>
</dbReference>
<comment type="similarity">
    <text evidence="7">Belongs to the AP2/ERF transcription factor family. ERF subfamily.</text>
</comment>
<keyword evidence="3" id="KW-0238">DNA-binding</keyword>
<evidence type="ECO:0000256" key="4">
    <source>
        <dbReference type="ARBA" id="ARBA00023159"/>
    </source>
</evidence>
<evidence type="ECO:0000313" key="12">
    <source>
        <dbReference type="Proteomes" id="UP000012960"/>
    </source>
</evidence>
<dbReference type="OrthoDB" id="775556at2759"/>
<feature type="region of interest" description="Disordered" evidence="8">
    <location>
        <begin position="20"/>
        <end position="62"/>
    </location>
</feature>
<keyword evidence="4" id="KW-0010">Activator</keyword>
<keyword evidence="12" id="KW-1185">Reference proteome</keyword>
<dbReference type="SMART" id="SM00380">
    <property type="entry name" value="AP2"/>
    <property type="match status" value="1"/>
</dbReference>
<feature type="domain" description="AP2/ERF" evidence="9">
    <location>
        <begin position="59"/>
        <end position="116"/>
    </location>
</feature>
<evidence type="ECO:0000259" key="9">
    <source>
        <dbReference type="PROSITE" id="PS51032"/>
    </source>
</evidence>
<dbReference type="FunCoup" id="A0A804L7Y8">
    <property type="interactions" value="271"/>
</dbReference>
<feature type="region of interest" description="Disordered" evidence="8">
    <location>
        <begin position="144"/>
        <end position="181"/>
    </location>
</feature>
<evidence type="ECO:0000256" key="7">
    <source>
        <dbReference type="ARBA" id="ARBA00024343"/>
    </source>
</evidence>
<dbReference type="Pfam" id="PF00847">
    <property type="entry name" value="AP2"/>
    <property type="match status" value="1"/>
</dbReference>
<dbReference type="InterPro" id="IPR036955">
    <property type="entry name" value="AP2/ERF_dom_sf"/>
</dbReference>
<dbReference type="AlphaFoldDB" id="A0A804L7Y8"/>
<dbReference type="InterPro" id="IPR016177">
    <property type="entry name" value="DNA-bd_dom_sf"/>
</dbReference>
<keyword evidence="6" id="KW-0539">Nucleus</keyword>
<comment type="subcellular location">
    <subcellularLocation>
        <location evidence="1">Nucleus</location>
    </subcellularLocation>
</comment>
<dbReference type="InterPro" id="IPR001471">
    <property type="entry name" value="AP2/ERF_dom"/>
</dbReference>
<evidence type="ECO:0000313" key="10">
    <source>
        <dbReference type="EMBL" id="CAG1864616.1"/>
    </source>
</evidence>
<feature type="compositionally biased region" description="Basic and acidic residues" evidence="8">
    <location>
        <begin position="150"/>
        <end position="163"/>
    </location>
</feature>
<dbReference type="GO" id="GO:0003700">
    <property type="term" value="F:DNA-binding transcription factor activity"/>
    <property type="evidence" value="ECO:0007669"/>
    <property type="project" value="InterPro"/>
</dbReference>
<organism evidence="11 12">
    <name type="scientific">Musa acuminata subsp. malaccensis</name>
    <name type="common">Wild banana</name>
    <name type="synonym">Musa malaccensis</name>
    <dbReference type="NCBI Taxonomy" id="214687"/>
    <lineage>
        <taxon>Eukaryota</taxon>
        <taxon>Viridiplantae</taxon>
        <taxon>Streptophyta</taxon>
        <taxon>Embryophyta</taxon>
        <taxon>Tracheophyta</taxon>
        <taxon>Spermatophyta</taxon>
        <taxon>Magnoliopsida</taxon>
        <taxon>Liliopsida</taxon>
        <taxon>Zingiberales</taxon>
        <taxon>Musaceae</taxon>
        <taxon>Musa</taxon>
    </lineage>
</organism>
<dbReference type="EMBL" id="HG996475">
    <property type="protein sequence ID" value="CAG1864616.1"/>
    <property type="molecule type" value="Genomic_DNA"/>
</dbReference>
<evidence type="ECO:0000256" key="2">
    <source>
        <dbReference type="ARBA" id="ARBA00023015"/>
    </source>
</evidence>
<keyword evidence="5" id="KW-0804">Transcription</keyword>
<dbReference type="InParanoid" id="A0A804L7Y8"/>
<dbReference type="PROSITE" id="PS51032">
    <property type="entry name" value="AP2_ERF"/>
    <property type="match status" value="1"/>
</dbReference>
<keyword evidence="2" id="KW-0805">Transcription regulation</keyword>
<dbReference type="OMA" id="NMEEGNT"/>
<dbReference type="InterPro" id="IPR051032">
    <property type="entry name" value="AP2/ERF_TF_ERF_subfamily"/>
</dbReference>
<evidence type="ECO:0000256" key="8">
    <source>
        <dbReference type="SAM" id="MobiDB-lite"/>
    </source>
</evidence>
<evidence type="ECO:0000256" key="5">
    <source>
        <dbReference type="ARBA" id="ARBA00023163"/>
    </source>
</evidence>
<dbReference type="GO" id="GO:0003677">
    <property type="term" value="F:DNA binding"/>
    <property type="evidence" value="ECO:0007669"/>
    <property type="project" value="UniProtKB-KW"/>
</dbReference>
<reference evidence="11" key="2">
    <citation type="submission" date="2021-05" db="UniProtKB">
        <authorList>
            <consortium name="EnsemblPlants"/>
        </authorList>
    </citation>
    <scope>IDENTIFICATION</scope>
    <source>
        <strain evidence="11">subsp. malaccensis</strain>
    </source>
</reference>
<dbReference type="CDD" id="cd00018">
    <property type="entry name" value="AP2"/>
    <property type="match status" value="1"/>
</dbReference>
<evidence type="ECO:0000256" key="1">
    <source>
        <dbReference type="ARBA" id="ARBA00004123"/>
    </source>
</evidence>
<name>A0A804L7Y8_MUSAM</name>
<accession>A0A804L7Y8</accession>
<dbReference type="Proteomes" id="UP000012960">
    <property type="component" value="Unplaced"/>
</dbReference>
<gene>
    <name evidence="10" type="ORF">GSMUA_10120.1</name>
</gene>
<feature type="compositionally biased region" description="Basic and acidic residues" evidence="8">
    <location>
        <begin position="47"/>
        <end position="57"/>
    </location>
</feature>
<sequence>MASQLRGIKSHMKHTSYRSFSVFSNMEEGNTRTSGSKRGGGGGGSEKANKRSKEGKHPGYRGVRMRSWGKWVSEIREPRKKSRIWLGTFPTAEMAARAHDVAAMTIKGQSACLNFPELADELPRPASAAPEHIQAAAALAAATTFGGRGETTRASEESGRRQAEMPMSRSPAPAALSSDGDDKLFDLPDLPLDVSEGFRSHPSWAPSTVEDCIQFRVEEPLVWEYYVN</sequence>
<evidence type="ECO:0000313" key="11">
    <source>
        <dbReference type="EnsemblPlants" id="Ma11_p14850.1"/>
    </source>
</evidence>
<dbReference type="FunFam" id="3.30.730.10:FF:000001">
    <property type="entry name" value="Ethylene-responsive transcription factor 2"/>
    <property type="match status" value="1"/>
</dbReference>
<protein>
    <submittedName>
        <fullName evidence="10">(wild Malaysian banana) hypothetical protein</fullName>
    </submittedName>
</protein>
<dbReference type="Gene3D" id="3.30.730.10">
    <property type="entry name" value="AP2/ERF domain"/>
    <property type="match status" value="1"/>
</dbReference>
<evidence type="ECO:0000256" key="3">
    <source>
        <dbReference type="ARBA" id="ARBA00023125"/>
    </source>
</evidence>
<dbReference type="EnsemblPlants" id="Ma11_t14850.1">
    <property type="protein sequence ID" value="Ma11_p14850.1"/>
    <property type="gene ID" value="Ma11_g14850"/>
</dbReference>
<dbReference type="PRINTS" id="PR00367">
    <property type="entry name" value="ETHRSPELEMNT"/>
</dbReference>
<dbReference type="PANTHER" id="PTHR31985">
    <property type="entry name" value="ETHYLENE-RESPONSIVE TRANSCRIPTION FACTOR ERF042-RELATED"/>
    <property type="match status" value="1"/>
</dbReference>
<dbReference type="GO" id="GO:0005634">
    <property type="term" value="C:nucleus"/>
    <property type="evidence" value="ECO:0007669"/>
    <property type="project" value="UniProtKB-SubCell"/>
</dbReference>
<evidence type="ECO:0000256" key="6">
    <source>
        <dbReference type="ARBA" id="ARBA00023242"/>
    </source>
</evidence>
<dbReference type="SUPFAM" id="SSF54171">
    <property type="entry name" value="DNA-binding domain"/>
    <property type="match status" value="1"/>
</dbReference>
<proteinExistence type="inferred from homology"/>
<reference evidence="10" key="1">
    <citation type="submission" date="2021-03" db="EMBL/GenBank/DDBJ databases">
        <authorList>
            <consortium name="Genoscope - CEA"/>
            <person name="William W."/>
        </authorList>
    </citation>
    <scope>NUCLEOTIDE SEQUENCE</scope>
    <source>
        <strain evidence="10">Doubled-haploid Pahang</strain>
    </source>
</reference>
<dbReference type="PANTHER" id="PTHR31985:SF130">
    <property type="entry name" value="ETHYLENE-RESPONSIVE TRANSCRIPTION FACTOR ERF034"/>
    <property type="match status" value="1"/>
</dbReference>